<evidence type="ECO:0000313" key="1">
    <source>
        <dbReference type="EMBL" id="TGO86902.1"/>
    </source>
</evidence>
<organism evidence="1 2">
    <name type="scientific">Botrytis porri</name>
    <dbReference type="NCBI Taxonomy" id="87229"/>
    <lineage>
        <taxon>Eukaryota</taxon>
        <taxon>Fungi</taxon>
        <taxon>Dikarya</taxon>
        <taxon>Ascomycota</taxon>
        <taxon>Pezizomycotina</taxon>
        <taxon>Leotiomycetes</taxon>
        <taxon>Helotiales</taxon>
        <taxon>Sclerotiniaceae</taxon>
        <taxon>Botrytis</taxon>
    </lineage>
</organism>
<dbReference type="EMBL" id="PQXO01000266">
    <property type="protein sequence ID" value="TGO86902.1"/>
    <property type="molecule type" value="Genomic_DNA"/>
</dbReference>
<name>A0A4Z1KQL3_9HELO</name>
<dbReference type="AlphaFoldDB" id="A0A4Z1KQL3"/>
<keyword evidence="2" id="KW-1185">Reference proteome</keyword>
<dbReference type="Proteomes" id="UP000297280">
    <property type="component" value="Unassembled WGS sequence"/>
</dbReference>
<protein>
    <submittedName>
        <fullName evidence="1">Uncharacterized protein</fullName>
    </submittedName>
</protein>
<comment type="caution">
    <text evidence="1">The sequence shown here is derived from an EMBL/GenBank/DDBJ whole genome shotgun (WGS) entry which is preliminary data.</text>
</comment>
<accession>A0A4Z1KQL3</accession>
<proteinExistence type="predicted"/>
<reference evidence="1 2" key="1">
    <citation type="submission" date="2017-12" db="EMBL/GenBank/DDBJ databases">
        <title>Comparative genomics of Botrytis spp.</title>
        <authorList>
            <person name="Valero-Jimenez C.A."/>
            <person name="Tapia P."/>
            <person name="Veloso J."/>
            <person name="Silva-Moreno E."/>
            <person name="Staats M."/>
            <person name="Valdes J.H."/>
            <person name="Van Kan J.A.L."/>
        </authorList>
    </citation>
    <scope>NUCLEOTIDE SEQUENCE [LARGE SCALE GENOMIC DNA]</scope>
    <source>
        <strain evidence="1 2">MUCL3349</strain>
    </source>
</reference>
<gene>
    <name evidence="1" type="ORF">BPOR_0267g00010</name>
</gene>
<sequence>MSSLIGYLTVFKVLSLLEGFKPLMKRLLIYTAAGYDIPYIDDYCLHLDQNCPQTCLSKRLLLHSKLSSQANPEVLAEIPAITDLPGVTSNFGKSNK</sequence>
<evidence type="ECO:0000313" key="2">
    <source>
        <dbReference type="Proteomes" id="UP000297280"/>
    </source>
</evidence>